<dbReference type="Gene3D" id="3.40.50.300">
    <property type="entry name" value="P-loop containing nucleotide triphosphate hydrolases"/>
    <property type="match status" value="2"/>
</dbReference>
<dbReference type="PANTHER" id="PTHR47396">
    <property type="entry name" value="TYPE I RESTRICTION ENZYME ECOKI R PROTEIN"/>
    <property type="match status" value="1"/>
</dbReference>
<evidence type="ECO:0000313" key="3">
    <source>
        <dbReference type="Proteomes" id="UP000184334"/>
    </source>
</evidence>
<evidence type="ECO:0000313" key="2">
    <source>
        <dbReference type="EMBL" id="SHE34562.1"/>
    </source>
</evidence>
<dbReference type="InterPro" id="IPR014833">
    <property type="entry name" value="TnsA_N"/>
</dbReference>
<dbReference type="InterPro" id="IPR006935">
    <property type="entry name" value="Helicase/UvrB_N"/>
</dbReference>
<dbReference type="GO" id="GO:0016787">
    <property type="term" value="F:hydrolase activity"/>
    <property type="evidence" value="ECO:0007669"/>
    <property type="project" value="InterPro"/>
</dbReference>
<evidence type="ECO:0000259" key="1">
    <source>
        <dbReference type="PROSITE" id="PS51194"/>
    </source>
</evidence>
<organism evidence="2 3">
    <name type="scientific">Marinitoga hydrogenitolerans (strain DSM 16785 / JCM 12826 / AT1271)</name>
    <dbReference type="NCBI Taxonomy" id="1122195"/>
    <lineage>
        <taxon>Bacteria</taxon>
        <taxon>Thermotogati</taxon>
        <taxon>Thermotogota</taxon>
        <taxon>Thermotogae</taxon>
        <taxon>Petrotogales</taxon>
        <taxon>Petrotogaceae</taxon>
        <taxon>Marinitoga</taxon>
    </lineage>
</organism>
<dbReference type="PROSITE" id="PS51194">
    <property type="entry name" value="HELICASE_CTER"/>
    <property type="match status" value="1"/>
</dbReference>
<dbReference type="GO" id="GO:0005524">
    <property type="term" value="F:ATP binding"/>
    <property type="evidence" value="ECO:0007669"/>
    <property type="project" value="InterPro"/>
</dbReference>
<dbReference type="InterPro" id="IPR001650">
    <property type="entry name" value="Helicase_C-like"/>
</dbReference>
<dbReference type="InterPro" id="IPR027417">
    <property type="entry name" value="P-loop_NTPase"/>
</dbReference>
<dbReference type="EMBL" id="FQUI01000002">
    <property type="protein sequence ID" value="SHE34562.1"/>
    <property type="molecule type" value="Genomic_DNA"/>
</dbReference>
<dbReference type="RefSeq" id="WP_072862631.1">
    <property type="nucleotide sequence ID" value="NZ_FQUI01000002.1"/>
</dbReference>
<sequence>MPMPTNTLTGSVPLKLAKKITENVNELWESGEFLELVTPTTKDLLTFWFCEPHTTNREINFHRGQKQAILNTIYLHEILKVETVLDIYQKVDKMLLNEINIELLAKEKYQFAKYAIKMATGTGKTWVMNAFLIWQYLNAINNNENKRYSKNFLFIAPGLIVYERLLDSYLGKENEEKFREFETSDIYKNQELFLPERYREVVFAFLQNSVVKKDEIGKKVTGDGMIAIANWHLFMLDETEDENPFENPSIIIEELLPARPGKSAGNSLDALDNRYFRGSEIEYLASLNNLIIMNDEAHHIHENKSAGEVKEVEWQKSLNYISKNKKFFSQIDFSATPYDVTGSGQKRTKHYFPHIVVDFDLHSAIRDGLVKMITIDKRKEIASLPLDFKAIRDEKNNKPIALSDGQKIMIQAGIKKLEILEKDFSKLATPKYPKMLIMCEDTEVVSLVEDFLLEIGINADDFVSIHSNKKGEVKKEEWESIKQRLFNVDKYDKPKIIISVLMLKEGFDVNNVCVIVPLRSTASSILLEQTIGRGLRLMFRGKEFEDIKRENRIRVLVEKKSPNSYLDVLSIIEHPSFMEFYDRELASDEYGIDKNIPKEGQSIGDIVKVELKENYKKYDMYFIEIEQDEEKTLELPQIDINKLEGFQYFSLEKLKSFILKGETFYSEELTVKTTFGDYQVNADLFKANSYNEYLQKLINIILNSKQSIKRGRKKEFPILQVFKDEIIRWIDIYIRTKLFGEPFNPFEDENYRILLHRNNFVTEHIIKVFSKVINDIHMNLKINSAVIKKKYFSEISSFNARSTYLLDLQKTIYEKTPYPSNKGIFEKNFLEFLDRDSKVNKFIKIMEYKHDFATIIYFRTDGLMSHYYPDFLVETDKNIFIIETKASKDLKNPNVIQKQKAAIDYVKRINNISPELRDNKTWEYLIVGEKQFYNLEKSGADIEDIANNCRLNELAVRDTLF</sequence>
<dbReference type="STRING" id="1122195.SAMN02745164_00267"/>
<dbReference type="InterPro" id="IPR050742">
    <property type="entry name" value="Helicase_Restrict-Modif_Enz"/>
</dbReference>
<reference evidence="2" key="1">
    <citation type="submission" date="2016-11" db="EMBL/GenBank/DDBJ databases">
        <authorList>
            <person name="Varghese N."/>
            <person name="Submissions S."/>
        </authorList>
    </citation>
    <scope>NUCLEOTIDE SEQUENCE [LARGE SCALE GENOMIC DNA]</scope>
    <source>
        <strain evidence="2">DSM 16785</strain>
    </source>
</reference>
<protein>
    <submittedName>
        <fullName evidence="2">Type III restriction enzyme</fullName>
    </submittedName>
</protein>
<gene>
    <name evidence="2" type="ORF">SAMN02745164_00267</name>
</gene>
<dbReference type="SUPFAM" id="SSF52540">
    <property type="entry name" value="P-loop containing nucleoside triphosphate hydrolases"/>
    <property type="match status" value="1"/>
</dbReference>
<name>A0A1M4SQV5_MARH1</name>
<dbReference type="GO" id="GO:0003677">
    <property type="term" value="F:DNA binding"/>
    <property type="evidence" value="ECO:0007669"/>
    <property type="project" value="InterPro"/>
</dbReference>
<comment type="caution">
    <text evidence="2">The sequence shown here is derived from an EMBL/GenBank/DDBJ whole genome shotgun (WGS) entry which is preliminary data.</text>
</comment>
<keyword evidence="3" id="KW-1185">Reference proteome</keyword>
<dbReference type="GO" id="GO:0005829">
    <property type="term" value="C:cytosol"/>
    <property type="evidence" value="ECO:0007669"/>
    <property type="project" value="TreeGrafter"/>
</dbReference>
<accession>A0A1M4SQV5</accession>
<feature type="domain" description="Helicase C-terminal" evidence="1">
    <location>
        <begin position="419"/>
        <end position="572"/>
    </location>
</feature>
<dbReference type="Pfam" id="PF08722">
    <property type="entry name" value="Tn7_TnsA-like_N"/>
    <property type="match status" value="1"/>
</dbReference>
<dbReference type="AlphaFoldDB" id="A0A1M4SQV5"/>
<proteinExistence type="predicted"/>
<dbReference type="Proteomes" id="UP000184334">
    <property type="component" value="Unassembled WGS sequence"/>
</dbReference>
<dbReference type="PANTHER" id="PTHR47396:SF1">
    <property type="entry name" value="ATP-DEPENDENT HELICASE IRC3-RELATED"/>
    <property type="match status" value="1"/>
</dbReference>
<dbReference type="Pfam" id="PF04851">
    <property type="entry name" value="ResIII"/>
    <property type="match status" value="1"/>
</dbReference>